<dbReference type="OrthoDB" id="8018325at2"/>
<accession>A0A0L7SWW0</accession>
<dbReference type="Gene3D" id="3.10.180.10">
    <property type="entry name" value="2,3-Dihydroxybiphenyl 1,2-Dioxygenase, domain 1"/>
    <property type="match status" value="1"/>
</dbReference>
<dbReference type="AlphaFoldDB" id="A0A0L7SWW0"/>
<dbReference type="InterPro" id="IPR029068">
    <property type="entry name" value="Glyas_Bleomycin-R_OHBP_Dase"/>
</dbReference>
<feature type="non-terminal residue" evidence="3">
    <location>
        <position position="1"/>
    </location>
</feature>
<organism evidence="3 4">
    <name type="scientific">Winslowiella iniecta</name>
    <dbReference type="NCBI Taxonomy" id="1560201"/>
    <lineage>
        <taxon>Bacteria</taxon>
        <taxon>Pseudomonadati</taxon>
        <taxon>Pseudomonadota</taxon>
        <taxon>Gammaproteobacteria</taxon>
        <taxon>Enterobacterales</taxon>
        <taxon>Erwiniaceae</taxon>
        <taxon>Winslowiella</taxon>
    </lineage>
</organism>
<evidence type="ECO:0000313" key="4">
    <source>
        <dbReference type="Proteomes" id="UP000036851"/>
    </source>
</evidence>
<dbReference type="STRING" id="1560201.NG42_07735"/>
<dbReference type="Proteomes" id="UP000036851">
    <property type="component" value="Unassembled WGS sequence"/>
</dbReference>
<sequence length="110" mass="12449">ALYCAGLGLQQIADFSDHQGFSGIMLGDPQLGWHLEFTVCHHHPLSPTATEEDLLVLWLADSAQWQQRCQNMLTAGFRQVPSFNPYWDVAGATFVDDDGYRVVLQNRAWR</sequence>
<dbReference type="InterPro" id="IPR058998">
    <property type="entry name" value="YycE-like_N"/>
</dbReference>
<comment type="caution">
    <text evidence="3">The sequence shown here is derived from an EMBL/GenBank/DDBJ whole genome shotgun (WGS) entry which is preliminary data.</text>
</comment>
<proteinExistence type="predicted"/>
<feature type="domain" description="YycE-like N-terminal" evidence="1">
    <location>
        <begin position="2"/>
        <end position="38"/>
    </location>
</feature>
<dbReference type="PATRIC" id="fig|1560201.4.peg.4588"/>
<evidence type="ECO:0000313" key="3">
    <source>
        <dbReference type="EMBL" id="KOC87664.1"/>
    </source>
</evidence>
<reference evidence="3 4" key="1">
    <citation type="journal article" date="2015" name="Int. J. Syst. Evol. Microbiol.">
        <title>Erwinia iniecta sp. nov., isolated from Russian wheat aphids (Diuraphis noxia).</title>
        <authorList>
            <person name="Campillo T."/>
            <person name="Luna E."/>
            <person name="Portier P."/>
            <person name="Fischer-Le Saux M."/>
            <person name="Lapitan N."/>
            <person name="Tisserat N.A."/>
            <person name="Leach J.E."/>
        </authorList>
    </citation>
    <scope>NUCLEOTIDE SEQUENCE [LARGE SCALE GENOMIC DNA]</scope>
    <source>
        <strain evidence="3 4">B149</strain>
    </source>
</reference>
<evidence type="ECO:0000259" key="1">
    <source>
        <dbReference type="Pfam" id="PF22658"/>
    </source>
</evidence>
<dbReference type="RefSeq" id="WP_162231570.1">
    <property type="nucleotide sequence ID" value="NZ_JRXF01000061.1"/>
</dbReference>
<gene>
    <name evidence="3" type="ORF">NG43_21195</name>
</gene>
<dbReference type="SUPFAM" id="SSF54593">
    <property type="entry name" value="Glyoxalase/Bleomycin resistance protein/Dihydroxybiphenyl dioxygenase"/>
    <property type="match status" value="1"/>
</dbReference>
<dbReference type="InterPro" id="IPR058997">
    <property type="entry name" value="YycE-like_C"/>
</dbReference>
<evidence type="ECO:0000259" key="2">
    <source>
        <dbReference type="Pfam" id="PF22659"/>
    </source>
</evidence>
<dbReference type="EMBL" id="JRXF01000061">
    <property type="protein sequence ID" value="KOC87664.1"/>
    <property type="molecule type" value="Genomic_DNA"/>
</dbReference>
<feature type="domain" description="YycE-like C-terminal" evidence="2">
    <location>
        <begin position="53"/>
        <end position="106"/>
    </location>
</feature>
<protein>
    <submittedName>
        <fullName evidence="3">Prolyl endopeptidase</fullName>
    </submittedName>
</protein>
<dbReference type="Pfam" id="PF22658">
    <property type="entry name" value="YycE-like_N"/>
    <property type="match status" value="1"/>
</dbReference>
<name>A0A0L7SWW0_9GAMM</name>
<dbReference type="Pfam" id="PF22659">
    <property type="entry name" value="YycE-like_C"/>
    <property type="match status" value="1"/>
</dbReference>